<gene>
    <name evidence="3" type="ORF">SAMN05421739_105136</name>
</gene>
<dbReference type="RefSeq" id="WP_092103285.1">
    <property type="nucleotide sequence ID" value="NZ_FOOT01000005.1"/>
</dbReference>
<dbReference type="SUPFAM" id="SSF56925">
    <property type="entry name" value="OMPA-like"/>
    <property type="match status" value="1"/>
</dbReference>
<evidence type="ECO:0000259" key="2">
    <source>
        <dbReference type="Pfam" id="PF13568"/>
    </source>
</evidence>
<dbReference type="EMBL" id="FOOT01000005">
    <property type="protein sequence ID" value="SFH03105.1"/>
    <property type="molecule type" value="Genomic_DNA"/>
</dbReference>
<reference evidence="4" key="1">
    <citation type="submission" date="2016-10" db="EMBL/GenBank/DDBJ databases">
        <authorList>
            <person name="Varghese N."/>
            <person name="Submissions S."/>
        </authorList>
    </citation>
    <scope>NUCLEOTIDE SEQUENCE [LARGE SCALE GENOMIC DNA]</scope>
    <source>
        <strain evidence="4">LP51</strain>
    </source>
</reference>
<protein>
    <submittedName>
        <fullName evidence="3">Outer membrane protein beta-barrel domain-containing protein</fullName>
    </submittedName>
</protein>
<evidence type="ECO:0000313" key="4">
    <source>
        <dbReference type="Proteomes" id="UP000198724"/>
    </source>
</evidence>
<feature type="signal peptide" evidence="1">
    <location>
        <begin position="1"/>
        <end position="21"/>
    </location>
</feature>
<proteinExistence type="predicted"/>
<evidence type="ECO:0000256" key="1">
    <source>
        <dbReference type="SAM" id="SignalP"/>
    </source>
</evidence>
<accession>A0A1I2WPC5</accession>
<dbReference type="Proteomes" id="UP000198724">
    <property type="component" value="Unassembled WGS sequence"/>
</dbReference>
<evidence type="ECO:0000313" key="3">
    <source>
        <dbReference type="EMBL" id="SFH03105.1"/>
    </source>
</evidence>
<feature type="domain" description="Outer membrane protein beta-barrel" evidence="2">
    <location>
        <begin position="20"/>
        <end position="201"/>
    </location>
</feature>
<dbReference type="InterPro" id="IPR011250">
    <property type="entry name" value="OMP/PagP_B-barrel"/>
</dbReference>
<dbReference type="InterPro" id="IPR025665">
    <property type="entry name" value="Beta-barrel_OMP_2"/>
</dbReference>
<dbReference type="Pfam" id="PF13568">
    <property type="entry name" value="OMP_b-brl_2"/>
    <property type="match status" value="1"/>
</dbReference>
<name>A0A1I2WPC5_9BACT</name>
<dbReference type="Gene3D" id="2.40.160.60">
    <property type="entry name" value="Outer membrane protein transport protein (OMPP1/FadL/TodX)"/>
    <property type="match status" value="1"/>
</dbReference>
<organism evidence="3 4">
    <name type="scientific">Pontibacter chinhatensis</name>
    <dbReference type="NCBI Taxonomy" id="1436961"/>
    <lineage>
        <taxon>Bacteria</taxon>
        <taxon>Pseudomonadati</taxon>
        <taxon>Bacteroidota</taxon>
        <taxon>Cytophagia</taxon>
        <taxon>Cytophagales</taxon>
        <taxon>Hymenobacteraceae</taxon>
        <taxon>Pontibacter</taxon>
    </lineage>
</organism>
<keyword evidence="1" id="KW-0732">Signal</keyword>
<dbReference type="OrthoDB" id="949314at2"/>
<sequence>MKNKFLLTLLFVVALGYTSMAQSITIGPRVGVNFATMRAVGGDEKEDRKDMNDHAKSITGAQFGVVANFGINEMFSIQPELLYSQKGLKAEESDYDMSLKIEHKKNYLEIPVLAKLSFGSEDFQGFVTAGPYLGYWMSGKVKAEFMGRKIEDDYEFTKNYDEDDYKENRLDLGASIGIGAAYRVGPGSLNLDVRYGYGFSDDTKYKDGRPDGAFKSSNRVIGVSLAYLFSL</sequence>
<keyword evidence="4" id="KW-1185">Reference proteome</keyword>
<feature type="chain" id="PRO_5011641352" evidence="1">
    <location>
        <begin position="22"/>
        <end position="231"/>
    </location>
</feature>
<dbReference type="STRING" id="1436961.SAMN05421739_105136"/>
<dbReference type="AlphaFoldDB" id="A0A1I2WPC5"/>